<dbReference type="AlphaFoldDB" id="A0A0L6ZAM9"/>
<reference evidence="2" key="1">
    <citation type="submission" date="2015-08" db="EMBL/GenBank/DDBJ databases">
        <title>Genome sequence of the strict anaerobe Clostridium homopropionicum LuHBu1 (DSM 5847T).</title>
        <authorList>
            <person name="Poehlein A."/>
            <person name="Beck M."/>
            <person name="Schiel-Bengelsdorf B."/>
            <person name="Bengelsdorf F.R."/>
            <person name="Daniel R."/>
            <person name="Duerre P."/>
        </authorList>
    </citation>
    <scope>NUCLEOTIDE SEQUENCE [LARGE SCALE GENOMIC DNA]</scope>
    <source>
        <strain evidence="2">DSM 5847</strain>
    </source>
</reference>
<evidence type="ECO:0000313" key="1">
    <source>
        <dbReference type="EMBL" id="KOA19838.1"/>
    </source>
</evidence>
<keyword evidence="2" id="KW-1185">Reference proteome</keyword>
<accession>A0A0L6ZAM9</accession>
<dbReference type="STRING" id="36844.SAMN04488501_10265"/>
<dbReference type="Proteomes" id="UP000037043">
    <property type="component" value="Unassembled WGS sequence"/>
</dbReference>
<dbReference type="PATRIC" id="fig|1121318.3.peg.1947"/>
<name>A0A0L6ZAM9_9CLOT</name>
<dbReference type="EMBL" id="LHUR01000022">
    <property type="protein sequence ID" value="KOA19838.1"/>
    <property type="molecule type" value="Genomic_DNA"/>
</dbReference>
<comment type="caution">
    <text evidence="1">The sequence shown here is derived from an EMBL/GenBank/DDBJ whole genome shotgun (WGS) entry which is preliminary data.</text>
</comment>
<sequence>MRVHIKTTGKFRCIIPMPLWMLGFALKLTAKYGMNKYIPKEQRMYIEALDFEELNKAIKVLSKYKGMEIVNVNASDGTKVKIIL</sequence>
<protein>
    <submittedName>
        <fullName evidence="1">Uncharacterized protein</fullName>
    </submittedName>
</protein>
<proteinExistence type="predicted"/>
<gene>
    <name evidence="1" type="ORF">CLHOM_19270</name>
</gene>
<evidence type="ECO:0000313" key="2">
    <source>
        <dbReference type="Proteomes" id="UP000037043"/>
    </source>
</evidence>
<dbReference type="RefSeq" id="WP_052221464.1">
    <property type="nucleotide sequence ID" value="NZ_LHUR01000022.1"/>
</dbReference>
<organism evidence="1 2">
    <name type="scientific">Clostridium homopropionicum DSM 5847</name>
    <dbReference type="NCBI Taxonomy" id="1121318"/>
    <lineage>
        <taxon>Bacteria</taxon>
        <taxon>Bacillati</taxon>
        <taxon>Bacillota</taxon>
        <taxon>Clostridia</taxon>
        <taxon>Eubacteriales</taxon>
        <taxon>Clostridiaceae</taxon>
        <taxon>Clostridium</taxon>
    </lineage>
</organism>